<evidence type="ECO:0000313" key="6">
    <source>
        <dbReference type="Proteomes" id="UP001205890"/>
    </source>
</evidence>
<keyword evidence="2" id="KW-0479">Metal-binding</keyword>
<evidence type="ECO:0000256" key="1">
    <source>
        <dbReference type="ARBA" id="ARBA00022670"/>
    </source>
</evidence>
<gene>
    <name evidence="5" type="ORF">NK718_06950</name>
</gene>
<comment type="caution">
    <text evidence="5">The sequence shown here is derived from an EMBL/GenBank/DDBJ whole genome shotgun (WGS) entry which is preliminary data.</text>
</comment>
<name>A0ABT1LB05_9HYPH</name>
<keyword evidence="1" id="KW-0645">Protease</keyword>
<dbReference type="PANTHER" id="PTHR43270:SF8">
    <property type="entry name" value="DI- AND TRIPEPTIDASE DUG2-RELATED"/>
    <property type="match status" value="1"/>
</dbReference>
<dbReference type="InterPro" id="IPR011650">
    <property type="entry name" value="Peptidase_M20_dimer"/>
</dbReference>
<dbReference type="Gene3D" id="3.40.630.10">
    <property type="entry name" value="Zn peptidases"/>
    <property type="match status" value="1"/>
</dbReference>
<dbReference type="Gene3D" id="3.30.70.360">
    <property type="match status" value="1"/>
</dbReference>
<accession>A0ABT1LB05</accession>
<proteinExistence type="predicted"/>
<dbReference type="EMBL" id="JANCLU010000005">
    <property type="protein sequence ID" value="MCP8938248.1"/>
    <property type="molecule type" value="Genomic_DNA"/>
</dbReference>
<protein>
    <submittedName>
        <fullName evidence="5">M20/M25/M40 family metallo-hydrolase</fullName>
    </submittedName>
</protein>
<feature type="domain" description="Peptidase M20 dimerisation" evidence="4">
    <location>
        <begin position="214"/>
        <end position="364"/>
    </location>
</feature>
<evidence type="ECO:0000256" key="3">
    <source>
        <dbReference type="ARBA" id="ARBA00022801"/>
    </source>
</evidence>
<reference evidence="5 6" key="1">
    <citation type="submission" date="2022-07" db="EMBL/GenBank/DDBJ databases">
        <authorList>
            <person name="Li W.-J."/>
            <person name="Deng Q.-Q."/>
        </authorList>
    </citation>
    <scope>NUCLEOTIDE SEQUENCE [LARGE SCALE GENOMIC DNA]</scope>
    <source>
        <strain evidence="5 6">SYSU M60028</strain>
    </source>
</reference>
<dbReference type="Pfam" id="PF07687">
    <property type="entry name" value="M20_dimer"/>
    <property type="match status" value="1"/>
</dbReference>
<dbReference type="SUPFAM" id="SSF53187">
    <property type="entry name" value="Zn-dependent exopeptidases"/>
    <property type="match status" value="1"/>
</dbReference>
<dbReference type="InterPro" id="IPR051458">
    <property type="entry name" value="Cyt/Met_Dipeptidase"/>
</dbReference>
<evidence type="ECO:0000256" key="2">
    <source>
        <dbReference type="ARBA" id="ARBA00022723"/>
    </source>
</evidence>
<dbReference type="Pfam" id="PF01546">
    <property type="entry name" value="Peptidase_M20"/>
    <property type="match status" value="1"/>
</dbReference>
<dbReference type="RefSeq" id="WP_254739985.1">
    <property type="nucleotide sequence ID" value="NZ_JANCLU010000005.1"/>
</dbReference>
<dbReference type="PANTHER" id="PTHR43270">
    <property type="entry name" value="BETA-ALA-HIS DIPEPTIDASE"/>
    <property type="match status" value="1"/>
</dbReference>
<dbReference type="InterPro" id="IPR002933">
    <property type="entry name" value="Peptidase_M20"/>
</dbReference>
<sequence>MTSVAESRVLARIEQDFERAIGDIQDAIRIPGVSKSGENLEEMAAWVADYLRRLGADVTVYPGQVAPIIEGELRSPGASYTLLFYTLYDVQPANPEEWSSPPFAAEIVSDEQGQRRLVGRGTFNSKGPLIGFLAAVRAFQDAGVPLPVNLHFLIEGEEEIGSPSLEPHLRAHLDRFRRCDGAFLPYLGTNTQGVTPIRLGFKGLAFLEFSVSGGAWGGPAKHDIHAMHSGWLASPGWELMTALSTLQDRDGRLTIDGLPTPAGPDEDDRQLLAQAARDLKPETFLRELGAQRFKHGESFEGELTHFLFDPTLNVDGIWVGSTPPGTVPATHLAQRASAILDLRFVPGMEVDQTLGLIRKHLDRRGFGHVEMQVRTAYPASKCSLREPVVQALVQSCRQHSDRVTVFPLHAGAAPLYLFSEVIGIPFAFGGLGHGGRPHAPDEYLNVDSMRDYFRCVTSFLFALGGAT</sequence>
<keyword evidence="6" id="KW-1185">Reference proteome</keyword>
<dbReference type="Proteomes" id="UP001205890">
    <property type="component" value="Unassembled WGS sequence"/>
</dbReference>
<evidence type="ECO:0000259" key="4">
    <source>
        <dbReference type="Pfam" id="PF07687"/>
    </source>
</evidence>
<organism evidence="5 6">
    <name type="scientific">Alsobacter ponti</name>
    <dbReference type="NCBI Taxonomy" id="2962936"/>
    <lineage>
        <taxon>Bacteria</taxon>
        <taxon>Pseudomonadati</taxon>
        <taxon>Pseudomonadota</taxon>
        <taxon>Alphaproteobacteria</taxon>
        <taxon>Hyphomicrobiales</taxon>
        <taxon>Alsobacteraceae</taxon>
        <taxon>Alsobacter</taxon>
    </lineage>
</organism>
<keyword evidence="3" id="KW-0378">Hydrolase</keyword>
<evidence type="ECO:0000313" key="5">
    <source>
        <dbReference type="EMBL" id="MCP8938248.1"/>
    </source>
</evidence>